<dbReference type="NCBIfam" id="TIGR00655">
    <property type="entry name" value="PurU"/>
    <property type="match status" value="1"/>
</dbReference>
<evidence type="ECO:0000313" key="8">
    <source>
        <dbReference type="Proteomes" id="UP000432089"/>
    </source>
</evidence>
<evidence type="ECO:0000256" key="4">
    <source>
        <dbReference type="NCBIfam" id="TIGR00655"/>
    </source>
</evidence>
<dbReference type="EC" id="3.5.1.10" evidence="3 4"/>
<dbReference type="InterPro" id="IPR004810">
    <property type="entry name" value="PurU"/>
</dbReference>
<dbReference type="NCBIfam" id="NF004684">
    <property type="entry name" value="PRK06027.1"/>
    <property type="match status" value="1"/>
</dbReference>
<dbReference type="RefSeq" id="WP_150967700.1">
    <property type="nucleotide sequence ID" value="NZ_VZDO01000001.1"/>
</dbReference>
<comment type="function">
    <text evidence="3">Catalyzes the hydrolysis of 10-formyltetrahydrofolate (formyl-FH4) to formate and tetrahydrofolate (FH4).</text>
</comment>
<comment type="caution">
    <text evidence="7">The sequence shown here is derived from an EMBL/GenBank/DDBJ whole genome shotgun (WGS) entry which is preliminary data.</text>
</comment>
<dbReference type="SUPFAM" id="SSF53328">
    <property type="entry name" value="Formyltransferase"/>
    <property type="match status" value="1"/>
</dbReference>
<comment type="similarity">
    <text evidence="3">Belongs to the PurU family.</text>
</comment>
<dbReference type="PANTHER" id="PTHR42706">
    <property type="entry name" value="FORMYLTETRAHYDROFOLATE DEFORMYLASE"/>
    <property type="match status" value="1"/>
</dbReference>
<dbReference type="CDD" id="cd04875">
    <property type="entry name" value="ACT_F4HF-DF"/>
    <property type="match status" value="1"/>
</dbReference>
<accession>A0A7V7PSV9</accession>
<dbReference type="InterPro" id="IPR002376">
    <property type="entry name" value="Formyl_transf_N"/>
</dbReference>
<dbReference type="InterPro" id="IPR044074">
    <property type="entry name" value="PurU_ACT"/>
</dbReference>
<evidence type="ECO:0000259" key="6">
    <source>
        <dbReference type="Pfam" id="PF01842"/>
    </source>
</evidence>
<dbReference type="AlphaFoldDB" id="A0A7V7PSV9"/>
<keyword evidence="1 3" id="KW-0554">One-carbon metabolism</keyword>
<gene>
    <name evidence="3 7" type="primary">purU</name>
    <name evidence="7" type="ORF">F6X38_01200</name>
</gene>
<evidence type="ECO:0000259" key="5">
    <source>
        <dbReference type="Pfam" id="PF00551"/>
    </source>
</evidence>
<proteinExistence type="inferred from homology"/>
<evidence type="ECO:0000256" key="2">
    <source>
        <dbReference type="ARBA" id="ARBA00022801"/>
    </source>
</evidence>
<dbReference type="Gene3D" id="3.30.70.260">
    <property type="match status" value="1"/>
</dbReference>
<protein>
    <recommendedName>
        <fullName evidence="3 4">Formyltetrahydrofolate deformylase</fullName>
        <ecNumber evidence="3 4">3.5.1.10</ecNumber>
    </recommendedName>
    <alternativeName>
        <fullName evidence="3">Formyl-FH(4) hydrolase</fullName>
    </alternativeName>
</protein>
<comment type="catalytic activity">
    <reaction evidence="3">
        <text>(6R)-10-formyltetrahydrofolate + H2O = (6S)-5,6,7,8-tetrahydrofolate + formate + H(+)</text>
        <dbReference type="Rhea" id="RHEA:19833"/>
        <dbReference type="ChEBI" id="CHEBI:15377"/>
        <dbReference type="ChEBI" id="CHEBI:15378"/>
        <dbReference type="ChEBI" id="CHEBI:15740"/>
        <dbReference type="ChEBI" id="CHEBI:57453"/>
        <dbReference type="ChEBI" id="CHEBI:195366"/>
        <dbReference type="EC" id="3.5.1.10"/>
    </reaction>
</comment>
<keyword evidence="3" id="KW-0658">Purine biosynthesis</keyword>
<dbReference type="Proteomes" id="UP000432089">
    <property type="component" value="Unassembled WGS sequence"/>
</dbReference>
<dbReference type="InterPro" id="IPR045865">
    <property type="entry name" value="ACT-like_dom_sf"/>
</dbReference>
<feature type="domain" description="ACT" evidence="6">
    <location>
        <begin position="4"/>
        <end position="57"/>
    </location>
</feature>
<dbReference type="EMBL" id="VZDO01000001">
    <property type="protein sequence ID" value="KAB0682729.1"/>
    <property type="molecule type" value="Genomic_DNA"/>
</dbReference>
<dbReference type="InterPro" id="IPR036477">
    <property type="entry name" value="Formyl_transf_N_sf"/>
</dbReference>
<dbReference type="InterPro" id="IPR002912">
    <property type="entry name" value="ACT_dom"/>
</dbReference>
<organism evidence="7 8">
    <name type="scientific">Plantimonas leprariae</name>
    <dbReference type="NCBI Taxonomy" id="2615207"/>
    <lineage>
        <taxon>Bacteria</taxon>
        <taxon>Pseudomonadati</taxon>
        <taxon>Pseudomonadota</taxon>
        <taxon>Alphaproteobacteria</taxon>
        <taxon>Hyphomicrobiales</taxon>
        <taxon>Aurantimonadaceae</taxon>
        <taxon>Plantimonas</taxon>
    </lineage>
</organism>
<dbReference type="PANTHER" id="PTHR42706:SF1">
    <property type="entry name" value="FORMYLTETRAHYDROFOLATE DEFORMYLASE 2, MITOCHONDRIAL"/>
    <property type="match status" value="1"/>
</dbReference>
<keyword evidence="8" id="KW-1185">Reference proteome</keyword>
<name>A0A7V7PSV9_9HYPH</name>
<dbReference type="InterPro" id="IPR041729">
    <property type="entry name" value="Formyl-FH4-Hydrolase_C"/>
</dbReference>
<feature type="domain" description="Formyl transferase N-terminal" evidence="5">
    <location>
        <begin position="87"/>
        <end position="263"/>
    </location>
</feature>
<dbReference type="Pfam" id="PF00551">
    <property type="entry name" value="Formyl_trans_N"/>
    <property type="match status" value="1"/>
</dbReference>
<dbReference type="PRINTS" id="PR01575">
    <property type="entry name" value="FFH4HYDRLASE"/>
</dbReference>
<comment type="pathway">
    <text evidence="3">Purine metabolism; IMP biosynthesis via de novo pathway; formate from 10-formyl-5,6,7,8-tetrahydrofolate: step 1/1.</text>
</comment>
<dbReference type="UniPathway" id="UPA00074">
    <property type="reaction ID" value="UER00170"/>
</dbReference>
<dbReference type="GO" id="GO:0006730">
    <property type="term" value="P:one-carbon metabolic process"/>
    <property type="evidence" value="ECO:0007669"/>
    <property type="project" value="UniProtKB-KW"/>
</dbReference>
<dbReference type="PIRSF" id="PIRSF036480">
    <property type="entry name" value="FormyFH4_hydr"/>
    <property type="match status" value="1"/>
</dbReference>
<dbReference type="HAMAP" id="MF_01927">
    <property type="entry name" value="PurU"/>
    <property type="match status" value="1"/>
</dbReference>
<dbReference type="GO" id="GO:0006189">
    <property type="term" value="P:'de novo' IMP biosynthetic process"/>
    <property type="evidence" value="ECO:0007669"/>
    <property type="project" value="UniProtKB-UniRule"/>
</dbReference>
<evidence type="ECO:0000256" key="1">
    <source>
        <dbReference type="ARBA" id="ARBA00022563"/>
    </source>
</evidence>
<reference evidence="7 8" key="1">
    <citation type="submission" date="2019-09" db="EMBL/GenBank/DDBJ databases">
        <title>YIM 132180 draft genome.</title>
        <authorList>
            <person name="Zhang K."/>
        </authorList>
    </citation>
    <scope>NUCLEOTIDE SEQUENCE [LARGE SCALE GENOMIC DNA]</scope>
    <source>
        <strain evidence="7 8">YIM 132180</strain>
    </source>
</reference>
<feature type="active site" evidence="3">
    <location>
        <position position="226"/>
    </location>
</feature>
<evidence type="ECO:0000313" key="7">
    <source>
        <dbReference type="EMBL" id="KAB0682729.1"/>
    </source>
</evidence>
<dbReference type="Pfam" id="PF01842">
    <property type="entry name" value="ACT"/>
    <property type="match status" value="1"/>
</dbReference>
<sequence>MIEHVLTVTCRSRRGIVAAVAGHLAARGCNIVDSAQFDDLDTGRFFMRVGFNSEEGLGLAEVEEGFAAAAAPFDMTYAFHDATARAKVLVMVSRFGHCLNDILYRTRIGALPIEIVGVVSNHFDYQKVVVNQDIPFHHIQVTKANKAEAEAHLMQVVEGSGAELVVLARYMQVLSDAVCQRMSGRIINIHHSFLPSFKGANPYKQAHERGVKLIGATAHYVTADLDEGPIIEQDVARVTHAQSPADYVSIGRDVEAQVLSRAVHAHIHHRVFLNGNSTVVFPASPGSYASERMG</sequence>
<keyword evidence="2 3" id="KW-0378">Hydrolase</keyword>
<dbReference type="GO" id="GO:0008864">
    <property type="term" value="F:formyltetrahydrofolate deformylase activity"/>
    <property type="evidence" value="ECO:0007669"/>
    <property type="project" value="UniProtKB-UniRule"/>
</dbReference>
<dbReference type="SUPFAM" id="SSF55021">
    <property type="entry name" value="ACT-like"/>
    <property type="match status" value="1"/>
</dbReference>
<dbReference type="CDD" id="cd08648">
    <property type="entry name" value="FMT_core_Formyl-FH4-Hydrolase_C"/>
    <property type="match status" value="1"/>
</dbReference>
<evidence type="ECO:0000256" key="3">
    <source>
        <dbReference type="HAMAP-Rule" id="MF_01927"/>
    </source>
</evidence>
<dbReference type="Gene3D" id="3.40.50.170">
    <property type="entry name" value="Formyl transferase, N-terminal domain"/>
    <property type="match status" value="1"/>
</dbReference>